<feature type="transmembrane region" description="Helical" evidence="2">
    <location>
        <begin position="820"/>
        <end position="840"/>
    </location>
</feature>
<dbReference type="EMBL" id="AGNK02002371">
    <property type="status" value="NOT_ANNOTATED_CDS"/>
    <property type="molecule type" value="Genomic_DNA"/>
</dbReference>
<evidence type="ECO:0000259" key="3">
    <source>
        <dbReference type="Pfam" id="PF13962"/>
    </source>
</evidence>
<keyword evidence="2" id="KW-0812">Transmembrane</keyword>
<keyword evidence="2" id="KW-0472">Membrane</keyword>
<dbReference type="Gramene" id="KQL10352">
    <property type="protein sequence ID" value="KQL10352"/>
    <property type="gene ID" value="SETIT_005740mg"/>
</dbReference>
<evidence type="ECO:0000313" key="5">
    <source>
        <dbReference type="Proteomes" id="UP000004995"/>
    </source>
</evidence>
<feature type="domain" description="PGG" evidence="3">
    <location>
        <begin position="915"/>
        <end position="1024"/>
    </location>
</feature>
<feature type="transmembrane region" description="Helical" evidence="2">
    <location>
        <begin position="557"/>
        <end position="574"/>
    </location>
</feature>
<feature type="domain" description="PGG" evidence="3">
    <location>
        <begin position="183"/>
        <end position="293"/>
    </location>
</feature>
<reference evidence="5" key="1">
    <citation type="journal article" date="2012" name="Nat. Biotechnol.">
        <title>Reference genome sequence of the model plant Setaria.</title>
        <authorList>
            <person name="Bennetzen J.L."/>
            <person name="Schmutz J."/>
            <person name="Wang H."/>
            <person name="Percifield R."/>
            <person name="Hawkins J."/>
            <person name="Pontaroli A.C."/>
            <person name="Estep M."/>
            <person name="Feng L."/>
            <person name="Vaughn J.N."/>
            <person name="Grimwood J."/>
            <person name="Jenkins J."/>
            <person name="Barry K."/>
            <person name="Lindquist E."/>
            <person name="Hellsten U."/>
            <person name="Deshpande S."/>
            <person name="Wang X."/>
            <person name="Wu X."/>
            <person name="Mitros T."/>
            <person name="Triplett J."/>
            <person name="Yang X."/>
            <person name="Ye C.Y."/>
            <person name="Mauro-Herrera M."/>
            <person name="Wang L."/>
            <person name="Li P."/>
            <person name="Sharma M."/>
            <person name="Sharma R."/>
            <person name="Ronald P.C."/>
            <person name="Panaud O."/>
            <person name="Kellogg E.A."/>
            <person name="Brutnell T.P."/>
            <person name="Doust A.N."/>
            <person name="Tuskan G.A."/>
            <person name="Rokhsar D."/>
            <person name="Devos K.M."/>
        </authorList>
    </citation>
    <scope>NUCLEOTIDE SEQUENCE [LARGE SCALE GENOMIC DNA]</scope>
    <source>
        <strain evidence="5">cv. Yugu1</strain>
    </source>
</reference>
<feature type="domain" description="PGG" evidence="3">
    <location>
        <begin position="731"/>
        <end position="843"/>
    </location>
</feature>
<keyword evidence="2" id="KW-1133">Transmembrane helix</keyword>
<dbReference type="InterPro" id="IPR026961">
    <property type="entry name" value="PGG_dom"/>
</dbReference>
<feature type="compositionally biased region" description="Polar residues" evidence="1">
    <location>
        <begin position="409"/>
        <end position="428"/>
    </location>
</feature>
<dbReference type="AlphaFoldDB" id="K3XUY3"/>
<feature type="region of interest" description="Disordered" evidence="1">
    <location>
        <begin position="363"/>
        <end position="438"/>
    </location>
</feature>
<accession>K3XUY3</accession>
<dbReference type="GO" id="GO:0016020">
    <property type="term" value="C:membrane"/>
    <property type="evidence" value="ECO:0000318"/>
    <property type="project" value="GO_Central"/>
</dbReference>
<feature type="transmembrane region" description="Helical" evidence="2">
    <location>
        <begin position="921"/>
        <end position="938"/>
    </location>
</feature>
<protein>
    <recommendedName>
        <fullName evidence="3">PGG domain-containing protein</fullName>
    </recommendedName>
</protein>
<evidence type="ECO:0000256" key="2">
    <source>
        <dbReference type="SAM" id="Phobius"/>
    </source>
</evidence>
<dbReference type="PANTHER" id="PTHR24177">
    <property type="entry name" value="CASKIN"/>
    <property type="match status" value="1"/>
</dbReference>
<keyword evidence="5" id="KW-1185">Reference proteome</keyword>
<name>K3XUY3_SETIT</name>
<dbReference type="InParanoid" id="K3XUY3"/>
<feature type="transmembrane region" description="Helical" evidence="2">
    <location>
        <begin position="846"/>
        <end position="868"/>
    </location>
</feature>
<feature type="transmembrane region" description="Helical" evidence="2">
    <location>
        <begin position="586"/>
        <end position="605"/>
    </location>
</feature>
<feature type="transmembrane region" description="Helical" evidence="2">
    <location>
        <begin position="643"/>
        <end position="664"/>
    </location>
</feature>
<feature type="domain" description="PGG" evidence="3">
    <location>
        <begin position="39"/>
        <end position="131"/>
    </location>
</feature>
<feature type="compositionally biased region" description="Polar residues" evidence="1">
    <location>
        <begin position="529"/>
        <end position="549"/>
    </location>
</feature>
<feature type="domain" description="PGG" evidence="3">
    <location>
        <begin position="575"/>
        <end position="639"/>
    </location>
</feature>
<feature type="transmembrane region" description="Helical" evidence="2">
    <location>
        <begin position="788"/>
        <end position="808"/>
    </location>
</feature>
<feature type="transmembrane region" description="Helical" evidence="2">
    <location>
        <begin position="240"/>
        <end position="260"/>
    </location>
</feature>
<dbReference type="eggNOG" id="ENOG502SDFW">
    <property type="taxonomic scope" value="Eukaryota"/>
</dbReference>
<feature type="transmembrane region" description="Helical" evidence="2">
    <location>
        <begin position="272"/>
        <end position="290"/>
    </location>
</feature>
<dbReference type="EnsemblPlants" id="KQL10352">
    <property type="protein sequence ID" value="KQL10352"/>
    <property type="gene ID" value="SETIT_005740mg"/>
</dbReference>
<evidence type="ECO:0000256" key="1">
    <source>
        <dbReference type="SAM" id="MobiDB-lite"/>
    </source>
</evidence>
<feature type="transmembrane region" description="Helical" evidence="2">
    <location>
        <begin position="105"/>
        <end position="125"/>
    </location>
</feature>
<feature type="transmembrane region" description="Helical" evidence="2">
    <location>
        <begin position="190"/>
        <end position="212"/>
    </location>
</feature>
<feature type="transmembrane region" description="Helical" evidence="2">
    <location>
        <begin position="617"/>
        <end position="637"/>
    </location>
</feature>
<feature type="transmembrane region" description="Helical" evidence="2">
    <location>
        <begin position="1002"/>
        <end position="1020"/>
    </location>
</feature>
<evidence type="ECO:0000313" key="4">
    <source>
        <dbReference type="EnsemblPlants" id="KQL10352"/>
    </source>
</evidence>
<organism evidence="4 5">
    <name type="scientific">Setaria italica</name>
    <name type="common">Foxtail millet</name>
    <name type="synonym">Panicum italicum</name>
    <dbReference type="NCBI Taxonomy" id="4555"/>
    <lineage>
        <taxon>Eukaryota</taxon>
        <taxon>Viridiplantae</taxon>
        <taxon>Streptophyta</taxon>
        <taxon>Embryophyta</taxon>
        <taxon>Tracheophyta</taxon>
        <taxon>Spermatophyta</taxon>
        <taxon>Magnoliopsida</taxon>
        <taxon>Liliopsida</taxon>
        <taxon>Poales</taxon>
        <taxon>Poaceae</taxon>
        <taxon>PACMAD clade</taxon>
        <taxon>Panicoideae</taxon>
        <taxon>Panicodae</taxon>
        <taxon>Paniceae</taxon>
        <taxon>Cenchrinae</taxon>
        <taxon>Setaria</taxon>
    </lineage>
</organism>
<feature type="region of interest" description="Disordered" evidence="1">
    <location>
        <begin position="527"/>
        <end position="549"/>
    </location>
</feature>
<feature type="transmembrane region" description="Helical" evidence="2">
    <location>
        <begin position="739"/>
        <end position="757"/>
    </location>
</feature>
<dbReference type="Pfam" id="PF13962">
    <property type="entry name" value="PGG"/>
    <property type="match status" value="5"/>
</dbReference>
<feature type="transmembrane region" description="Helical" evidence="2">
    <location>
        <begin position="1032"/>
        <end position="1054"/>
    </location>
</feature>
<feature type="transmembrane region" description="Helical" evidence="2">
    <location>
        <begin position="76"/>
        <end position="96"/>
    </location>
</feature>
<dbReference type="STRING" id="4555.K3XUY3"/>
<proteinExistence type="predicted"/>
<dbReference type="Proteomes" id="UP000004995">
    <property type="component" value="Unassembled WGS sequence"/>
</dbReference>
<dbReference type="HOGENOM" id="CLU_007110_1_1_1"/>
<feature type="compositionally biased region" description="Polar residues" evidence="1">
    <location>
        <begin position="363"/>
        <end position="387"/>
    </location>
</feature>
<feature type="transmembrane region" description="Helical" evidence="2">
    <location>
        <begin position="137"/>
        <end position="159"/>
    </location>
</feature>
<sequence length="1086" mass="120857">MGNKSSGVSSVDTIQDDFNLLWGTAEVFGTAWNLSSFIVTYNSVLTPPGGFWTKDEHGHKAADPTLHVEFSQRHEVFFYFNATAFAASFVLIILLLSKSVTRHKLWLRSMQFTLIVDLFSLMGAYAAGSWRALKSSIYIWILVFAIFIYVRILSTRVVLEILRKKVKVVVTQILSKYGFHDGQEARKFSLLLVTFSATVTYAGLIPPGGFWAENDYASGSYKNRPATSVLRNHYLHRYNMFVSCNSTSFVASLVTIILLSPELSRHGIRSKAVFVCVVADIFCLIGAYAAGCSWDLATSLYVMFIIVIVLLCILVLARIFAYKPVADWLQKIKTDTAWCMDTVGRALFLRSNARSSNVNHQSSFASHQQDSVHIPESTNTKDFTVDTNTREDESAGECPPSDEEKVTSTEKALSNSWPPSESANTKDFMSNKEHQSTDCQSVENTMETLGVFGCGTEQTSTDDIITTDILVDEFSDHNGASNDLIVGEEPSSPMEVSGSVDCEEHNSVVHNNCNIEIFSASNDAEHIQNGHTQNSQGAPDQNAHGNQTQKHLKKTRTYLLLAILAVSLITEKNHSAGDRILEEAFFYLNAVAFVASFVTILVILNKSKSEKVTKCRELQIAMIVDLLSLTGAFAMGSCREAKQSIYVSVLVCLVLVYVGFHVLISIHVIPIQCKVLVSEKLKHFWSALPQLCQKQRENITTEKLEQRLSGSLQLCHKKTVNITSKNELEQKELERRRNLLLTLAMVAATVTYQAGIYPPGGVWSDDNGDIGTPGNPILQDNHHGRYDVFYYSNSISFVSSVVITFLLVNKGSFEHGIKSYTLRLCLVVGLFGLLIAYAAGSCRNKIQCIFLIIIAVTVLISLVIQVFLSSMLGKLRRPLDKLIGFLQRRVFLTETVMREITSNSPETLKYDEKIAKKRKKYLMLIAILAASITYQAGLNPPGGFWSDVHKGHVAGNPLLNDINNQRYMTFFCLDATSFMASIVVIMLLLSKSIRNKDVPLEVLLLVMIVDLLALMIAFAAGSCRKFRTSVYVFMLIAGVVISLVFIIFVASAIAKCLRKLKGRGFFCSKHPDQISRRDIVVQREEV</sequence>
<reference evidence="4" key="2">
    <citation type="submission" date="2018-08" db="UniProtKB">
        <authorList>
            <consortium name="EnsemblPlants"/>
        </authorList>
    </citation>
    <scope>IDENTIFICATION</scope>
    <source>
        <strain evidence="4">Yugu1</strain>
    </source>
</reference>
<feature type="transmembrane region" description="Helical" evidence="2">
    <location>
        <begin position="967"/>
        <end position="990"/>
    </location>
</feature>
<dbReference type="PANTHER" id="PTHR24177:SF43">
    <property type="entry name" value="OS06G0292100 PROTEIN"/>
    <property type="match status" value="1"/>
</dbReference>
<feature type="transmembrane region" description="Helical" evidence="2">
    <location>
        <begin position="296"/>
        <end position="321"/>
    </location>
</feature>